<dbReference type="Gene3D" id="3.30.450.20">
    <property type="entry name" value="PAS domain"/>
    <property type="match status" value="1"/>
</dbReference>
<dbReference type="Pfam" id="PF01590">
    <property type="entry name" value="GAF"/>
    <property type="match status" value="1"/>
</dbReference>
<dbReference type="InterPro" id="IPR029016">
    <property type="entry name" value="GAF-like_dom_sf"/>
</dbReference>
<dbReference type="OrthoDB" id="341208at2"/>
<name>A0A1G9U6I6_9HYPH</name>
<dbReference type="SUPFAM" id="SSF55785">
    <property type="entry name" value="PYP-like sensor domain (PAS domain)"/>
    <property type="match status" value="1"/>
</dbReference>
<evidence type="ECO:0000313" key="2">
    <source>
        <dbReference type="EMBL" id="SDM55488.1"/>
    </source>
</evidence>
<dbReference type="Proteomes" id="UP000198704">
    <property type="component" value="Unassembled WGS sequence"/>
</dbReference>
<dbReference type="SMART" id="SM00065">
    <property type="entry name" value="GAF"/>
    <property type="match status" value="1"/>
</dbReference>
<keyword evidence="3" id="KW-1185">Reference proteome</keyword>
<dbReference type="InterPro" id="IPR003018">
    <property type="entry name" value="GAF"/>
</dbReference>
<evidence type="ECO:0000259" key="1">
    <source>
        <dbReference type="SMART" id="SM00065"/>
    </source>
</evidence>
<reference evidence="3" key="1">
    <citation type="submission" date="2016-10" db="EMBL/GenBank/DDBJ databases">
        <authorList>
            <person name="Varghese N."/>
            <person name="Submissions S."/>
        </authorList>
    </citation>
    <scope>NUCLEOTIDE SEQUENCE [LARGE SCALE GENOMIC DNA]</scope>
    <source>
        <strain evidence="3">BL47</strain>
    </source>
</reference>
<dbReference type="RefSeq" id="WP_091713730.1">
    <property type="nucleotide sequence ID" value="NZ_FNHS01000002.1"/>
</dbReference>
<gene>
    <name evidence="2" type="ORF">SAMN05216360_102425</name>
</gene>
<dbReference type="SUPFAM" id="SSF55781">
    <property type="entry name" value="GAF domain-like"/>
    <property type="match status" value="1"/>
</dbReference>
<evidence type="ECO:0000313" key="3">
    <source>
        <dbReference type="Proteomes" id="UP000198704"/>
    </source>
</evidence>
<dbReference type="Gene3D" id="3.30.450.40">
    <property type="match status" value="1"/>
</dbReference>
<organism evidence="2 3">
    <name type="scientific">Methylobacterium phyllostachyos</name>
    <dbReference type="NCBI Taxonomy" id="582672"/>
    <lineage>
        <taxon>Bacteria</taxon>
        <taxon>Pseudomonadati</taxon>
        <taxon>Pseudomonadota</taxon>
        <taxon>Alphaproteobacteria</taxon>
        <taxon>Hyphomicrobiales</taxon>
        <taxon>Methylobacteriaceae</taxon>
        <taxon>Methylobacterium</taxon>
    </lineage>
</organism>
<dbReference type="AlphaFoldDB" id="A0A1G9U6I6"/>
<feature type="domain" description="GAF" evidence="1">
    <location>
        <begin position="162"/>
        <end position="311"/>
    </location>
</feature>
<accession>A0A1G9U6I6</accession>
<protein>
    <submittedName>
        <fullName evidence="2">GAF domain-containing protein</fullName>
    </submittedName>
</protein>
<dbReference type="InterPro" id="IPR035965">
    <property type="entry name" value="PAS-like_dom_sf"/>
</dbReference>
<dbReference type="STRING" id="582672.SAMN05216360_102425"/>
<dbReference type="EMBL" id="FNHS01000002">
    <property type="protein sequence ID" value="SDM55488.1"/>
    <property type="molecule type" value="Genomic_DNA"/>
</dbReference>
<proteinExistence type="predicted"/>
<sequence>MGLFTSAATAGLTEASAWAETRDKDDYWRGLFDHLSEGFVVGEVVRDAGGRVTDWTYVEVNPAWGDLPGIDPTTVVGWSVREVIPDIEDAWVDEFAEVVETGVVANFTRRIDTISCWYEGRAFRLDANRFGVIFLEVTQRVEAEARRSALLTLGDRLRDLTSTADMTRAAAEIVGRTLGATRAGFGRIEGDVEAIEINPDWTAPGIASIAGRHRFDDYGDLRGSLRRGEPLVIHDVATDPRTRDDPGPMKAIAIGALVNMPVRERGRTVAAFIVHDVEPRTWTGEELAFLRNVADRLEVGVARVRAEELQAVLNTELAHRLKNTLTVVQSIAT</sequence>